<evidence type="ECO:0000313" key="1">
    <source>
        <dbReference type="EMBL" id="MBP1044862.1"/>
    </source>
</evidence>
<accession>A0ABS4CF31</accession>
<sequence length="79" mass="9182">MKTMIPAPAVRFLLKFEEDNLTEGLSYFIKSLDGDRYYFTDLLVEDGVIDSKLGEDLYAISLKLKHDDIFRWYVALKGE</sequence>
<gene>
    <name evidence="1" type="ORF">I6N96_01120</name>
</gene>
<dbReference type="EMBL" id="JAEDXU010000001">
    <property type="protein sequence ID" value="MBP1044862.1"/>
    <property type="molecule type" value="Genomic_DNA"/>
</dbReference>
<name>A0ABS4CF31_9ENTE</name>
<dbReference type="Proteomes" id="UP000673375">
    <property type="component" value="Unassembled WGS sequence"/>
</dbReference>
<protein>
    <submittedName>
        <fullName evidence="1">Uncharacterized protein</fullName>
    </submittedName>
</protein>
<evidence type="ECO:0000313" key="2">
    <source>
        <dbReference type="Proteomes" id="UP000673375"/>
    </source>
</evidence>
<reference evidence="1 2" key="1">
    <citation type="submission" date="2020-12" db="EMBL/GenBank/DDBJ databases">
        <title>Vagococcus allomyrinae sp. nov. and Enterococcus lavae sp. nov., isolated from the larvae of Allomyrina dichotoma.</title>
        <authorList>
            <person name="Lee S.D."/>
        </authorList>
    </citation>
    <scope>NUCLEOTIDE SEQUENCE [LARGE SCALE GENOMIC DNA]</scope>
    <source>
        <strain evidence="1 2">BWM-S5</strain>
    </source>
</reference>
<keyword evidence="2" id="KW-1185">Reference proteome</keyword>
<organism evidence="1 2">
    <name type="scientific">Enterococcus larvae</name>
    <dbReference type="NCBI Taxonomy" id="2794352"/>
    <lineage>
        <taxon>Bacteria</taxon>
        <taxon>Bacillati</taxon>
        <taxon>Bacillota</taxon>
        <taxon>Bacilli</taxon>
        <taxon>Lactobacillales</taxon>
        <taxon>Enterococcaceae</taxon>
        <taxon>Enterococcus</taxon>
    </lineage>
</organism>
<dbReference type="RefSeq" id="WP_209555658.1">
    <property type="nucleotide sequence ID" value="NZ_JAEDXU010000001.1"/>
</dbReference>
<comment type="caution">
    <text evidence="1">The sequence shown here is derived from an EMBL/GenBank/DDBJ whole genome shotgun (WGS) entry which is preliminary data.</text>
</comment>
<proteinExistence type="predicted"/>